<keyword evidence="2" id="KW-1185">Reference proteome</keyword>
<dbReference type="Proteomes" id="UP000664417">
    <property type="component" value="Unassembled WGS sequence"/>
</dbReference>
<gene>
    <name evidence="1" type="ORF">J3U88_19260</name>
</gene>
<comment type="caution">
    <text evidence="1">The sequence shown here is derived from an EMBL/GenBank/DDBJ whole genome shotgun (WGS) entry which is preliminary data.</text>
</comment>
<dbReference type="AlphaFoldDB" id="A0A8J7QA91"/>
<evidence type="ECO:0000313" key="1">
    <source>
        <dbReference type="EMBL" id="MBO1320625.1"/>
    </source>
</evidence>
<dbReference type="Gene3D" id="3.40.50.1820">
    <property type="entry name" value="alpha/beta hydrolase"/>
    <property type="match status" value="1"/>
</dbReference>
<dbReference type="PANTHER" id="PTHR48098">
    <property type="entry name" value="ENTEROCHELIN ESTERASE-RELATED"/>
    <property type="match status" value="1"/>
</dbReference>
<protein>
    <submittedName>
        <fullName evidence="1">Alpha/beta hydrolase</fullName>
    </submittedName>
</protein>
<dbReference type="PANTHER" id="PTHR48098:SF6">
    <property type="entry name" value="FERRI-BACILLIBACTIN ESTERASE BESA"/>
    <property type="match status" value="1"/>
</dbReference>
<dbReference type="InterPro" id="IPR029058">
    <property type="entry name" value="AB_hydrolase_fold"/>
</dbReference>
<keyword evidence="1" id="KW-0378">Hydrolase</keyword>
<accession>A0A8J7QA91</accession>
<dbReference type="RefSeq" id="WP_207860578.1">
    <property type="nucleotide sequence ID" value="NZ_JAFREP010000018.1"/>
</dbReference>
<dbReference type="Pfam" id="PF00756">
    <property type="entry name" value="Esterase"/>
    <property type="match status" value="1"/>
</dbReference>
<sequence>MARTQRCELRIHYNTGWDHRITVRGDRFPLNWESGVDAAWGEGNVWTYTWETDQPGAIAFKILFDDDVWAHGSNGFIRPGESLDVYPYFFHTAGSIDHVHHFDTPIHIYKPPSYEENYDKAYPVIYIHDGQNLFDPEFAFRGQTWSVDQALNRMLGEGLMDEVIAVGVFNRGAGRLNDYTPSYDPNFLGVGAGGGAGQYADFLINEIKPFIDTHYRTLPQPRHTGLMGASLGGLVSLYMARRWPFVFSKVASLSSSFWWNNRNLLQDVVRSNKYVPLKIYLDVGTQNDGLPETRAMYQALIQLGYRPGTDLFYFVAQQHAHSEAFWGARVHLPLRLLFPAWSTHAPEPPFDAVAMEETVESAS</sequence>
<dbReference type="SUPFAM" id="SSF53474">
    <property type="entry name" value="alpha/beta-Hydrolases"/>
    <property type="match status" value="1"/>
</dbReference>
<reference evidence="1" key="1">
    <citation type="submission" date="2021-03" db="EMBL/GenBank/DDBJ databases">
        <authorList>
            <person name="Wang G."/>
        </authorList>
    </citation>
    <scope>NUCLEOTIDE SEQUENCE</scope>
    <source>
        <strain evidence="1">KCTC 12899</strain>
    </source>
</reference>
<proteinExistence type="predicted"/>
<dbReference type="InterPro" id="IPR000801">
    <property type="entry name" value="Esterase-like"/>
</dbReference>
<name>A0A8J7QA91_9BACT</name>
<organism evidence="1 2">
    <name type="scientific">Acanthopleuribacter pedis</name>
    <dbReference type="NCBI Taxonomy" id="442870"/>
    <lineage>
        <taxon>Bacteria</taxon>
        <taxon>Pseudomonadati</taxon>
        <taxon>Acidobacteriota</taxon>
        <taxon>Holophagae</taxon>
        <taxon>Acanthopleuribacterales</taxon>
        <taxon>Acanthopleuribacteraceae</taxon>
        <taxon>Acanthopleuribacter</taxon>
    </lineage>
</organism>
<evidence type="ECO:0000313" key="2">
    <source>
        <dbReference type="Proteomes" id="UP000664417"/>
    </source>
</evidence>
<dbReference type="InterPro" id="IPR050583">
    <property type="entry name" value="Mycobacterial_A85_antigen"/>
</dbReference>
<dbReference type="GO" id="GO:0016787">
    <property type="term" value="F:hydrolase activity"/>
    <property type="evidence" value="ECO:0007669"/>
    <property type="project" value="UniProtKB-KW"/>
</dbReference>
<dbReference type="EMBL" id="JAFREP010000018">
    <property type="protein sequence ID" value="MBO1320625.1"/>
    <property type="molecule type" value="Genomic_DNA"/>
</dbReference>